<evidence type="ECO:0000256" key="5">
    <source>
        <dbReference type="ARBA" id="ARBA00023136"/>
    </source>
</evidence>
<keyword evidence="4 6" id="KW-1133">Transmembrane helix</keyword>
<dbReference type="Proteomes" id="UP000078272">
    <property type="component" value="Unassembled WGS sequence"/>
</dbReference>
<evidence type="ECO:0000256" key="1">
    <source>
        <dbReference type="ARBA" id="ARBA00004651"/>
    </source>
</evidence>
<organism evidence="7 8">
    <name type="scientific">Aureimonas ureilytica</name>
    <dbReference type="NCBI Taxonomy" id="401562"/>
    <lineage>
        <taxon>Bacteria</taxon>
        <taxon>Pseudomonadati</taxon>
        <taxon>Pseudomonadota</taxon>
        <taxon>Alphaproteobacteria</taxon>
        <taxon>Hyphomicrobiales</taxon>
        <taxon>Aurantimonadaceae</taxon>
        <taxon>Aureimonas</taxon>
    </lineage>
</organism>
<feature type="transmembrane region" description="Helical" evidence="6">
    <location>
        <begin position="94"/>
        <end position="116"/>
    </location>
</feature>
<sequence>MLYGLFVLLTCQLLGEAIRHVTSGPVPGPVIGILLLIVYLALSERFSNERVQARTRSVEEAGDGLLLYLGVLFVPAGVGVAGKLDLILQNGFGIVLTLVGSTAITMLVTVAAFRLVRLASERRS</sequence>
<dbReference type="PANTHER" id="PTHR33931">
    <property type="entry name" value="HOLIN-LIKE PROTEIN CIDA-RELATED"/>
    <property type="match status" value="1"/>
</dbReference>
<protein>
    <recommendedName>
        <fullName evidence="9">LrgA</fullName>
    </recommendedName>
</protein>
<feature type="transmembrane region" description="Helical" evidence="6">
    <location>
        <begin position="64"/>
        <end position="82"/>
    </location>
</feature>
<dbReference type="STRING" id="401562.NS365_17395"/>
<dbReference type="AlphaFoldDB" id="A0A175R6R8"/>
<comment type="subcellular location">
    <subcellularLocation>
        <location evidence="1">Cell membrane</location>
        <topology evidence="1">Multi-pass membrane protein</topology>
    </subcellularLocation>
</comment>
<dbReference type="PANTHER" id="PTHR33931:SF2">
    <property type="entry name" value="HOLIN-LIKE PROTEIN CIDA"/>
    <property type="match status" value="1"/>
</dbReference>
<proteinExistence type="predicted"/>
<keyword evidence="2" id="KW-1003">Cell membrane</keyword>
<dbReference type="RefSeq" id="WP_058636143.1">
    <property type="nucleotide sequence ID" value="NZ_LDPZ01000050.1"/>
</dbReference>
<accession>A0A175R6R8</accession>
<evidence type="ECO:0000256" key="6">
    <source>
        <dbReference type="SAM" id="Phobius"/>
    </source>
</evidence>
<dbReference type="GO" id="GO:0005886">
    <property type="term" value="C:plasma membrane"/>
    <property type="evidence" value="ECO:0007669"/>
    <property type="project" value="UniProtKB-SubCell"/>
</dbReference>
<comment type="caution">
    <text evidence="7">The sequence shown here is derived from an EMBL/GenBank/DDBJ whole genome shotgun (WGS) entry which is preliminary data.</text>
</comment>
<evidence type="ECO:0000313" key="7">
    <source>
        <dbReference type="EMBL" id="KTQ86320.1"/>
    </source>
</evidence>
<keyword evidence="3 6" id="KW-0812">Transmembrane</keyword>
<dbReference type="PATRIC" id="fig|401562.3.peg.3717"/>
<dbReference type="Pfam" id="PF03788">
    <property type="entry name" value="LrgA"/>
    <property type="match status" value="1"/>
</dbReference>
<reference evidence="7 8" key="1">
    <citation type="journal article" date="2016" name="Front. Microbiol.">
        <title>Genomic Resource of Rice Seed Associated Bacteria.</title>
        <authorList>
            <person name="Midha S."/>
            <person name="Bansal K."/>
            <person name="Sharma S."/>
            <person name="Kumar N."/>
            <person name="Patil P.P."/>
            <person name="Chaudhry V."/>
            <person name="Patil P.B."/>
        </authorList>
    </citation>
    <scope>NUCLEOTIDE SEQUENCE [LARGE SCALE GENOMIC DNA]</scope>
    <source>
        <strain evidence="7 8">NS226</strain>
    </source>
</reference>
<gene>
    <name evidence="7" type="ORF">NS226_18115</name>
</gene>
<evidence type="ECO:0000313" key="8">
    <source>
        <dbReference type="Proteomes" id="UP000078272"/>
    </source>
</evidence>
<name>A0A175R6R8_9HYPH</name>
<feature type="transmembrane region" description="Helical" evidence="6">
    <location>
        <begin position="27"/>
        <end position="43"/>
    </location>
</feature>
<evidence type="ECO:0000256" key="4">
    <source>
        <dbReference type="ARBA" id="ARBA00022989"/>
    </source>
</evidence>
<evidence type="ECO:0000256" key="2">
    <source>
        <dbReference type="ARBA" id="ARBA00022475"/>
    </source>
</evidence>
<dbReference type="InterPro" id="IPR005538">
    <property type="entry name" value="LrgA/CidA"/>
</dbReference>
<keyword evidence="5 6" id="KW-0472">Membrane</keyword>
<evidence type="ECO:0008006" key="9">
    <source>
        <dbReference type="Google" id="ProtNLM"/>
    </source>
</evidence>
<evidence type="ECO:0000256" key="3">
    <source>
        <dbReference type="ARBA" id="ARBA00022692"/>
    </source>
</evidence>
<dbReference type="EMBL" id="LDPZ01000050">
    <property type="protein sequence ID" value="KTQ86320.1"/>
    <property type="molecule type" value="Genomic_DNA"/>
</dbReference>